<dbReference type="PANTHER" id="PTHR43630">
    <property type="entry name" value="POLY-BETA-1,6-N-ACETYL-D-GLUCOSAMINE SYNTHASE"/>
    <property type="match status" value="1"/>
</dbReference>
<dbReference type="InterPro" id="IPR011990">
    <property type="entry name" value="TPR-like_helical_dom_sf"/>
</dbReference>
<name>A0A1Y1Q838_9GAMM</name>
<reference evidence="3 4" key="1">
    <citation type="submission" date="2017-01" db="EMBL/GenBank/DDBJ databases">
        <title>Novel large sulfur bacteria in the metagenomes of groundwater-fed chemosynthetic microbial mats in the Lake Huron basin.</title>
        <authorList>
            <person name="Sharrar A.M."/>
            <person name="Flood B.E."/>
            <person name="Bailey J.V."/>
            <person name="Jones D.S."/>
            <person name="Biddanda B."/>
            <person name="Ruberg S.A."/>
            <person name="Marcus D.N."/>
            <person name="Dick G.J."/>
        </authorList>
    </citation>
    <scope>NUCLEOTIDE SEQUENCE [LARGE SCALE GENOMIC DNA]</scope>
    <source>
        <strain evidence="3">A8</strain>
    </source>
</reference>
<evidence type="ECO:0000313" key="4">
    <source>
        <dbReference type="Proteomes" id="UP000192491"/>
    </source>
</evidence>
<feature type="domain" description="Glycosyltransferase 2-like" evidence="2">
    <location>
        <begin position="14"/>
        <end position="98"/>
    </location>
</feature>
<dbReference type="AlphaFoldDB" id="A0A1Y1Q838"/>
<accession>A0A1Y1Q838</accession>
<dbReference type="InterPro" id="IPR001173">
    <property type="entry name" value="Glyco_trans_2-like"/>
</dbReference>
<dbReference type="Pfam" id="PF00535">
    <property type="entry name" value="Glycos_transf_2"/>
    <property type="match status" value="1"/>
</dbReference>
<dbReference type="Gene3D" id="1.25.40.10">
    <property type="entry name" value="Tetratricopeptide repeat domain"/>
    <property type="match status" value="1"/>
</dbReference>
<gene>
    <name evidence="3" type="ORF">BWK73_51030</name>
</gene>
<dbReference type="SUPFAM" id="SSF48452">
    <property type="entry name" value="TPR-like"/>
    <property type="match status" value="1"/>
</dbReference>
<protein>
    <recommendedName>
        <fullName evidence="2">Glycosyltransferase 2-like domain-containing protein</fullName>
    </recommendedName>
</protein>
<dbReference type="SUPFAM" id="SSF53448">
    <property type="entry name" value="Nucleotide-diphospho-sugar transferases"/>
    <property type="match status" value="1"/>
</dbReference>
<proteinExistence type="inferred from homology"/>
<evidence type="ECO:0000313" key="3">
    <source>
        <dbReference type="EMBL" id="OQW99100.1"/>
    </source>
</evidence>
<sequence length="398" mass="45902">MQTQTNSVCWNAIVKNESHIIERCMASMVKELDYWVVVDTGSTDGTQDIIRHFMAQHGIPGELIERPWVNFSHNRSEALQLAEHKADYILFCDADMALEVQDPDWKQHLSADAYLVDQHAHGGLLIYPNIRLVNGRLAGDRRFRYWGATHEYCDSIEPFLAHRARLNGISMLDFADGGAKSDKYARDAHLLQTQMTQLEALETASPAIRQTAYDSGILRHAPNLITRSTFYLAKTYRDNDQSELAIATYQKRVTQGGWEEEIWYALFEIARLTENLHYPEEDIIRAYLDAYEHRPSRAEALHHLARYLRRRERYALAYPYALAAHATPLTDDILFVIRPVYDWQAQDELAIAAYWIGRYQQCAELCEQLLTGDVPLPDSARERIQANWQYANAKRQPS</sequence>
<dbReference type="EMBL" id="MTEJ01000713">
    <property type="protein sequence ID" value="OQW99100.1"/>
    <property type="molecule type" value="Genomic_DNA"/>
</dbReference>
<dbReference type="Gene3D" id="3.90.550.10">
    <property type="entry name" value="Spore Coat Polysaccharide Biosynthesis Protein SpsA, Chain A"/>
    <property type="match status" value="1"/>
</dbReference>
<dbReference type="InterPro" id="IPR029044">
    <property type="entry name" value="Nucleotide-diphossugar_trans"/>
</dbReference>
<comment type="similarity">
    <text evidence="1">Belongs to the glycosyltransferase 2 family. WaaE/KdtX subfamily.</text>
</comment>
<evidence type="ECO:0000259" key="2">
    <source>
        <dbReference type="Pfam" id="PF00535"/>
    </source>
</evidence>
<comment type="caution">
    <text evidence="3">The sequence shown here is derived from an EMBL/GenBank/DDBJ whole genome shotgun (WGS) entry which is preliminary data.</text>
</comment>
<evidence type="ECO:0000256" key="1">
    <source>
        <dbReference type="ARBA" id="ARBA00038494"/>
    </source>
</evidence>
<dbReference type="PANTHER" id="PTHR43630:SF2">
    <property type="entry name" value="GLYCOSYLTRANSFERASE"/>
    <property type="match status" value="1"/>
</dbReference>
<organism evidence="3 4">
    <name type="scientific">Thiothrix lacustris</name>
    <dbReference type="NCBI Taxonomy" id="525917"/>
    <lineage>
        <taxon>Bacteria</taxon>
        <taxon>Pseudomonadati</taxon>
        <taxon>Pseudomonadota</taxon>
        <taxon>Gammaproteobacteria</taxon>
        <taxon>Thiotrichales</taxon>
        <taxon>Thiotrichaceae</taxon>
        <taxon>Thiothrix</taxon>
    </lineage>
</organism>
<dbReference type="Proteomes" id="UP000192491">
    <property type="component" value="Unassembled WGS sequence"/>
</dbReference>